<sequence>MTNFPGIGLLLLSYLHSIILGYQACKFEMTNFPGIGLLLLSYLHSIILGYQACKVRDDKFPWHWFYSRIGCVVAKNHLSIYEALYQQVDPAGTGKVGAIEAATFLKKSGLQDDVLMRIWDLSDPENTGYLTKTGFFTSLKLIALAQNGQEVAMSCIFYPSPPPHMQGTGLDSPAAPIDWSIKLNVQASEKLKYEEMFASLGPINDRLPGAKVKPVMLNSKLPVETLGKIWDLSDIDQDGFLDKEEFMLAMHLIYKALENIPVPSELPPDLVPSSKQRTPGVLPDLLDGPRRASTPSLDSSVSYKNALNKAATPLGTEKAKFDAIFHSLDLDRDGFVTGTDIKSIFLQSGLPAQTLAHI</sequence>
<reference evidence="5 6" key="1">
    <citation type="submission" date="2022-01" db="EMBL/GenBank/DDBJ databases">
        <title>A chromosomal length assembly of Cordylochernes scorpioides.</title>
        <authorList>
            <person name="Zeh D."/>
            <person name="Zeh J."/>
        </authorList>
    </citation>
    <scope>NUCLEOTIDE SEQUENCE [LARGE SCALE GENOMIC DNA]</scope>
    <source>
        <strain evidence="5">IN4F17</strain>
        <tissue evidence="5">Whole Body</tissue>
    </source>
</reference>
<feature type="non-terminal residue" evidence="5">
    <location>
        <position position="1"/>
    </location>
</feature>
<dbReference type="PROSITE" id="PS50222">
    <property type="entry name" value="EF_HAND_2"/>
    <property type="match status" value="2"/>
</dbReference>
<dbReference type="Pfam" id="PF12763">
    <property type="entry name" value="EH"/>
    <property type="match status" value="2"/>
</dbReference>
<evidence type="ECO:0000256" key="1">
    <source>
        <dbReference type="ARBA" id="ARBA00022837"/>
    </source>
</evidence>
<evidence type="ECO:0000259" key="4">
    <source>
        <dbReference type="PROSITE" id="PS50222"/>
    </source>
</evidence>
<dbReference type="InterPro" id="IPR011992">
    <property type="entry name" value="EF-hand-dom_pair"/>
</dbReference>
<dbReference type="SMART" id="SM00027">
    <property type="entry name" value="EH"/>
    <property type="match status" value="2"/>
</dbReference>
<dbReference type="SMART" id="SM00054">
    <property type="entry name" value="EFh"/>
    <property type="match status" value="2"/>
</dbReference>
<feature type="domain" description="EF-hand" evidence="4">
    <location>
        <begin position="221"/>
        <end position="256"/>
    </location>
</feature>
<organism evidence="5 6">
    <name type="scientific">Cordylochernes scorpioides</name>
    <dbReference type="NCBI Taxonomy" id="51811"/>
    <lineage>
        <taxon>Eukaryota</taxon>
        <taxon>Metazoa</taxon>
        <taxon>Ecdysozoa</taxon>
        <taxon>Arthropoda</taxon>
        <taxon>Chelicerata</taxon>
        <taxon>Arachnida</taxon>
        <taxon>Pseudoscorpiones</taxon>
        <taxon>Cheliferoidea</taxon>
        <taxon>Chernetidae</taxon>
        <taxon>Cordylochernes</taxon>
    </lineage>
</organism>
<dbReference type="InterPro" id="IPR018247">
    <property type="entry name" value="EF_Hand_1_Ca_BS"/>
</dbReference>
<dbReference type="InterPro" id="IPR002048">
    <property type="entry name" value="EF_hand_dom"/>
</dbReference>
<protein>
    <submittedName>
        <fullName evidence="5">EPS15L1</fullName>
    </submittedName>
</protein>
<keyword evidence="6" id="KW-1185">Reference proteome</keyword>
<evidence type="ECO:0000256" key="2">
    <source>
        <dbReference type="SAM" id="MobiDB-lite"/>
    </source>
</evidence>
<evidence type="ECO:0000313" key="6">
    <source>
        <dbReference type="Proteomes" id="UP001235939"/>
    </source>
</evidence>
<dbReference type="Proteomes" id="UP001235939">
    <property type="component" value="Chromosome 02"/>
</dbReference>
<feature type="region of interest" description="Disordered" evidence="2">
    <location>
        <begin position="267"/>
        <end position="298"/>
    </location>
</feature>
<proteinExistence type="predicted"/>
<feature type="domain" description="EF-hand" evidence="4">
    <location>
        <begin position="316"/>
        <end position="351"/>
    </location>
</feature>
<gene>
    <name evidence="5" type="ORF">LAZ67_2004887</name>
</gene>
<dbReference type="Gene3D" id="1.10.238.10">
    <property type="entry name" value="EF-hand"/>
    <property type="match status" value="3"/>
</dbReference>
<feature type="domain" description="EH" evidence="3">
    <location>
        <begin position="77"/>
        <end position="176"/>
    </location>
</feature>
<dbReference type="CDD" id="cd00052">
    <property type="entry name" value="EH"/>
    <property type="match status" value="2"/>
</dbReference>
<dbReference type="PANTHER" id="PTHR11216">
    <property type="entry name" value="EH DOMAIN"/>
    <property type="match status" value="1"/>
</dbReference>
<dbReference type="PROSITE" id="PS00018">
    <property type="entry name" value="EF_HAND_1"/>
    <property type="match status" value="2"/>
</dbReference>
<dbReference type="SUPFAM" id="SSF47473">
    <property type="entry name" value="EF-hand"/>
    <property type="match status" value="3"/>
</dbReference>
<dbReference type="InterPro" id="IPR000261">
    <property type="entry name" value="EH_dom"/>
</dbReference>
<dbReference type="EMBL" id="CP092864">
    <property type="protein sequence ID" value="UYV63587.1"/>
    <property type="molecule type" value="Genomic_DNA"/>
</dbReference>
<dbReference type="PANTHER" id="PTHR11216:SF176">
    <property type="entry name" value="EPIDERMAL GROWTH FACTOR RECEPTOR PATHWAY SUBSTRATE CLONE 15, ISOFORM A"/>
    <property type="match status" value="1"/>
</dbReference>
<name>A0ABY6K7B9_9ARAC</name>
<keyword evidence="1" id="KW-0106">Calcium</keyword>
<feature type="domain" description="EH" evidence="3">
    <location>
        <begin position="317"/>
        <end position="358"/>
    </location>
</feature>
<evidence type="ECO:0000313" key="5">
    <source>
        <dbReference type="EMBL" id="UYV63587.1"/>
    </source>
</evidence>
<accession>A0ABY6K7B9</accession>
<feature type="domain" description="EH" evidence="3">
    <location>
        <begin position="189"/>
        <end position="277"/>
    </location>
</feature>
<dbReference type="PROSITE" id="PS50031">
    <property type="entry name" value="EH"/>
    <property type="match status" value="3"/>
</dbReference>
<evidence type="ECO:0000259" key="3">
    <source>
        <dbReference type="PROSITE" id="PS50031"/>
    </source>
</evidence>